<name>A0ABM0GYF1_SACKO</name>
<dbReference type="InterPro" id="IPR008721">
    <property type="entry name" value="ORC6_cyclin_first"/>
</dbReference>
<keyword evidence="9" id="KW-1185">Reference proteome</keyword>
<feature type="domain" description="ORC6 second cyclin-like" evidence="8">
    <location>
        <begin position="99"/>
        <end position="188"/>
    </location>
</feature>
<evidence type="ECO:0000256" key="3">
    <source>
        <dbReference type="ARBA" id="ARBA00022705"/>
    </source>
</evidence>
<gene>
    <name evidence="10" type="primary">LOC100367939</name>
</gene>
<keyword evidence="4" id="KW-0238">DNA-binding</keyword>
<comment type="similarity">
    <text evidence="2">Belongs to the ORC6 family.</text>
</comment>
<dbReference type="Pfam" id="PF21913">
    <property type="entry name" value="ORC6_2nd"/>
    <property type="match status" value="1"/>
</dbReference>
<dbReference type="SUPFAM" id="SSF56300">
    <property type="entry name" value="Metallo-dependent phosphatases"/>
    <property type="match status" value="1"/>
</dbReference>
<keyword evidence="3" id="KW-0235">DNA replication</keyword>
<evidence type="ECO:0000313" key="10">
    <source>
        <dbReference type="RefSeq" id="XP_002740148.2"/>
    </source>
</evidence>
<dbReference type="Gene3D" id="1.10.472.10">
    <property type="entry name" value="Cyclin-like"/>
    <property type="match status" value="1"/>
</dbReference>
<dbReference type="Proteomes" id="UP000694865">
    <property type="component" value="Unplaced"/>
</dbReference>
<evidence type="ECO:0000259" key="7">
    <source>
        <dbReference type="Pfam" id="PF05460"/>
    </source>
</evidence>
<evidence type="ECO:0000256" key="6">
    <source>
        <dbReference type="SAM" id="MobiDB-lite"/>
    </source>
</evidence>
<dbReference type="InterPro" id="IPR054113">
    <property type="entry name" value="ORC6_cyclin-like_2nd"/>
</dbReference>
<evidence type="ECO:0000313" key="9">
    <source>
        <dbReference type="Proteomes" id="UP000694865"/>
    </source>
</evidence>
<reference evidence="10" key="1">
    <citation type="submission" date="2025-08" db="UniProtKB">
        <authorList>
            <consortium name="RefSeq"/>
        </authorList>
    </citation>
    <scope>IDENTIFICATION</scope>
    <source>
        <tissue evidence="10">Testes</tissue>
    </source>
</reference>
<evidence type="ECO:0000256" key="1">
    <source>
        <dbReference type="ARBA" id="ARBA00004123"/>
    </source>
</evidence>
<proteinExistence type="inferred from homology"/>
<evidence type="ECO:0000256" key="4">
    <source>
        <dbReference type="ARBA" id="ARBA00023125"/>
    </source>
</evidence>
<protein>
    <submittedName>
        <fullName evidence="10">Origin recognition complex subunit 6-like</fullName>
    </submittedName>
</protein>
<evidence type="ECO:0000256" key="2">
    <source>
        <dbReference type="ARBA" id="ARBA00010840"/>
    </source>
</evidence>
<feature type="region of interest" description="Disordered" evidence="6">
    <location>
        <begin position="215"/>
        <end position="236"/>
    </location>
</feature>
<dbReference type="InterPro" id="IPR029052">
    <property type="entry name" value="Metallo-depent_PP-like"/>
</dbReference>
<dbReference type="Pfam" id="PF05460">
    <property type="entry name" value="ORC6"/>
    <property type="match status" value="1"/>
</dbReference>
<dbReference type="GeneID" id="100367939"/>
<comment type="subcellular location">
    <subcellularLocation>
        <location evidence="1">Nucleus</location>
    </subcellularLocation>
</comment>
<dbReference type="Gene3D" id="3.60.21.10">
    <property type="match status" value="1"/>
</dbReference>
<keyword evidence="5" id="KW-0539">Nucleus</keyword>
<evidence type="ECO:0000259" key="8">
    <source>
        <dbReference type="Pfam" id="PF21913"/>
    </source>
</evidence>
<sequence length="366" mass="41036">MEDQIVKTLAPKLGIHSAMIIRKASELIRLSEVRLSSSSFSTLNMTGSCKAVMCLDLASSSMEQPVSKNTAIRLAGVNKKMYSSIFQTLENALDLQPRLTARDVAVQFGCVQATSLAQKIQQRYETDVSCSESPNQQDAIDFRKPMYPSAAVYVACRCLKIRVDKTKVLSIAGVKRSTFDKLCGALERHALKLREGKTALSGKRSSNWIQDLDKSYEEDDSESGQPQLFESRSPRKKVKKNDFDDWKKKILAGAESAEKNSTKLPQFNETDCRHRHLTGYESYSTLDRKTSSRRKLSAEIKAMYTTFSTEVITILHFNDVYNIEARDIDPVGGVARFATVIKELQHVNPLLLFSGDCLNPSISKWL</sequence>
<dbReference type="CDD" id="cd16075">
    <property type="entry name" value="ORC6_CTD"/>
    <property type="match status" value="1"/>
</dbReference>
<organism evidence="9 10">
    <name type="scientific">Saccoglossus kowalevskii</name>
    <name type="common">Acorn worm</name>
    <dbReference type="NCBI Taxonomy" id="10224"/>
    <lineage>
        <taxon>Eukaryota</taxon>
        <taxon>Metazoa</taxon>
        <taxon>Hemichordata</taxon>
        <taxon>Enteropneusta</taxon>
        <taxon>Harrimaniidae</taxon>
        <taxon>Saccoglossus</taxon>
    </lineage>
</organism>
<feature type="domain" description="ORC6 first cyclin-like" evidence="7">
    <location>
        <begin position="7"/>
        <end position="96"/>
    </location>
</feature>
<accession>A0ABM0GYF1</accession>
<dbReference type="PANTHER" id="PTHR13394">
    <property type="entry name" value="ORIGIN RECOGNITION COMPLEX SUBUNIT 6"/>
    <property type="match status" value="1"/>
</dbReference>
<dbReference type="CDD" id="cd11583">
    <property type="entry name" value="Orc6_mid"/>
    <property type="match status" value="1"/>
</dbReference>
<evidence type="ECO:0000256" key="5">
    <source>
        <dbReference type="ARBA" id="ARBA00023242"/>
    </source>
</evidence>
<dbReference type="InterPro" id="IPR020529">
    <property type="entry name" value="ORC6_met/pln"/>
</dbReference>
<dbReference type="PANTHER" id="PTHR13394:SF0">
    <property type="entry name" value="ORIGIN RECOGNITION COMPLEX SUBUNIT 6"/>
    <property type="match status" value="1"/>
</dbReference>
<dbReference type="RefSeq" id="XP_002740148.2">
    <property type="nucleotide sequence ID" value="XM_002740102.2"/>
</dbReference>